<dbReference type="PANTHER" id="PTHR11576">
    <property type="entry name" value="ZONA PELLUCIDA SPERM-BINDING PROTEIN 3"/>
    <property type="match status" value="1"/>
</dbReference>
<dbReference type="InterPro" id="IPR055356">
    <property type="entry name" value="ZP-N"/>
</dbReference>
<dbReference type="FunFam" id="2.60.40.3210:FF:000001">
    <property type="entry name" value="Zona pellucida sperm-binding protein 3"/>
    <property type="match status" value="1"/>
</dbReference>
<sequence>MGGAQRPDRGAPGSAPPEGRGGGMPRAADKNSPGSRSSAHQPMRVKEKTRNFPASSSHVLRLRGRRCAEESLEVKETPELPLSWRSPDPPAEEEPRFPPHFELKKPPEASDAILVVCEENSVRVEAKRDLLGIGQLVKAADVTLGGCPATGEDTRHQVLIFESELHQCGSRLLMSEDDLVYVFTLQYTPSPLGDTPIVRTRDVTVSIECQYQRWDSTQLNSGFLSPTWLPAQNHFEVMLSLVLVLSQDDWQVARPSSQFTLGDMMKFEVSVKQFHHTPLRVTVDDCVATVVRNVDTVPRYSFLDHGWCLFDSQLTGSGSRFLPRSRDDRLQFEVEAFKFQEDERGAIYITCNLKATAATSLADSLNKACSFNNGWTEASGVHQACSCCDADCGTGSRKQVRGNQSPLATTGLYHDTLSK</sequence>
<dbReference type="PRINTS" id="PR00023">
    <property type="entry name" value="ZPELLUCIDA"/>
</dbReference>
<evidence type="ECO:0000256" key="5">
    <source>
        <dbReference type="ARBA" id="ARBA00022525"/>
    </source>
</evidence>
<feature type="region of interest" description="Disordered" evidence="15">
    <location>
        <begin position="1"/>
        <end position="95"/>
    </location>
</feature>
<evidence type="ECO:0000256" key="10">
    <source>
        <dbReference type="ARBA" id="ARBA00022989"/>
    </source>
</evidence>
<evidence type="ECO:0000256" key="6">
    <source>
        <dbReference type="ARBA" id="ARBA00022530"/>
    </source>
</evidence>
<keyword evidence="6 14" id="KW-0272">Extracellular matrix</keyword>
<evidence type="ECO:0000256" key="8">
    <source>
        <dbReference type="ARBA" id="ARBA00022692"/>
    </source>
</evidence>
<dbReference type="STRING" id="109280.ENSHCOP00000022565"/>
<evidence type="ECO:0000256" key="4">
    <source>
        <dbReference type="ARBA" id="ARBA00022475"/>
    </source>
</evidence>
<dbReference type="Gene3D" id="2.60.40.3210">
    <property type="entry name" value="Zona pellucida, ZP-N domain"/>
    <property type="match status" value="1"/>
</dbReference>
<dbReference type="GO" id="GO:2000344">
    <property type="term" value="P:positive regulation of acrosome reaction"/>
    <property type="evidence" value="ECO:0007669"/>
    <property type="project" value="UniProtKB-UniRule"/>
</dbReference>
<keyword evidence="5 14" id="KW-0964">Secreted</keyword>
<evidence type="ECO:0000256" key="15">
    <source>
        <dbReference type="SAM" id="MobiDB-lite"/>
    </source>
</evidence>
<evidence type="ECO:0000256" key="11">
    <source>
        <dbReference type="ARBA" id="ARBA00023136"/>
    </source>
</evidence>
<dbReference type="Gene3D" id="2.60.40.4100">
    <property type="entry name" value="Zona pellucida, ZP-C domain"/>
    <property type="match status" value="1"/>
</dbReference>
<evidence type="ECO:0000256" key="12">
    <source>
        <dbReference type="ARBA" id="ARBA00023157"/>
    </source>
</evidence>
<comment type="PTM">
    <text evidence="14">Proteolytically cleaved before the transmembrane segment to yield the secreted ectodomain incorporated in the zona pellucida.</text>
</comment>
<evidence type="ECO:0000256" key="9">
    <source>
        <dbReference type="ARBA" id="ARBA00022729"/>
    </source>
</evidence>
<keyword evidence="4 14" id="KW-1003">Cell membrane</keyword>
<evidence type="ECO:0000259" key="16">
    <source>
        <dbReference type="PROSITE" id="PS51034"/>
    </source>
</evidence>
<dbReference type="InterPro" id="IPR048290">
    <property type="entry name" value="ZP_chr"/>
</dbReference>
<dbReference type="GO" id="GO:0035805">
    <property type="term" value="C:egg coat"/>
    <property type="evidence" value="ECO:0007669"/>
    <property type="project" value="UniProtKB-SubCell"/>
</dbReference>
<organism evidence="17 18">
    <name type="scientific">Hippocampus comes</name>
    <name type="common">Tiger tail seahorse</name>
    <dbReference type="NCBI Taxonomy" id="109280"/>
    <lineage>
        <taxon>Eukaryota</taxon>
        <taxon>Metazoa</taxon>
        <taxon>Chordata</taxon>
        <taxon>Craniata</taxon>
        <taxon>Vertebrata</taxon>
        <taxon>Euteleostomi</taxon>
        <taxon>Actinopterygii</taxon>
        <taxon>Neopterygii</taxon>
        <taxon>Teleostei</taxon>
        <taxon>Neoteleostei</taxon>
        <taxon>Acanthomorphata</taxon>
        <taxon>Syngnathiaria</taxon>
        <taxon>Syngnathiformes</taxon>
        <taxon>Syngnathoidei</taxon>
        <taxon>Syngnathidae</taxon>
        <taxon>Hippocampus</taxon>
    </lineage>
</organism>
<keyword evidence="11" id="KW-0472">Membrane</keyword>
<protein>
    <recommendedName>
        <fullName evidence="3 14">Zona pellucida sperm-binding protein 3</fullName>
    </recommendedName>
</protein>
<dbReference type="GO" id="GO:0035804">
    <property type="term" value="F:structural constituent of egg coat"/>
    <property type="evidence" value="ECO:0007669"/>
    <property type="project" value="UniProtKB-UniRule"/>
</dbReference>
<dbReference type="PANTHER" id="PTHR11576:SF2">
    <property type="entry name" value="ZONA PELLUCIDA SPERM-BINDING PROTEIN 3"/>
    <property type="match status" value="1"/>
</dbReference>
<keyword evidence="13" id="KW-0325">Glycoprotein</keyword>
<dbReference type="Pfam" id="PF23344">
    <property type="entry name" value="ZP-N"/>
    <property type="match status" value="1"/>
</dbReference>
<keyword evidence="12 14" id="KW-1015">Disulfide bond</keyword>
<evidence type="ECO:0000256" key="2">
    <source>
        <dbReference type="ARBA" id="ARBA00006735"/>
    </source>
</evidence>
<keyword evidence="18" id="KW-1185">Reference proteome</keyword>
<dbReference type="InterPro" id="IPR001507">
    <property type="entry name" value="ZP_dom"/>
</dbReference>
<name>A0A3Q2YUG9_HIPCM</name>
<dbReference type="PROSITE" id="PS51034">
    <property type="entry name" value="ZP_2"/>
    <property type="match status" value="1"/>
</dbReference>
<comment type="domain">
    <text evidence="14">The ZP domain is involved in the polymerization of the ZP proteins to form the zona pellucida.</text>
</comment>
<comment type="function">
    <text evidence="14">Component of the zona pellucida, an extracellular matrix surrounding oocytes which mediates sperm binding, induction of the acrosome reaction and prevents post-fertilization polyspermy. The zona pellucida is composed of 3 to 4 glycoproteins, ZP1, ZP2, ZP3, and ZP4. ZP3 is essential for sperm binding and zona matrix formation.</text>
</comment>
<evidence type="ECO:0000256" key="3">
    <source>
        <dbReference type="ARBA" id="ARBA00017980"/>
    </source>
</evidence>
<dbReference type="AlphaFoldDB" id="A0A3Q2YUG9"/>
<keyword evidence="7 14" id="KW-0165">Cleavage on pair of basic residues</keyword>
<reference evidence="17" key="2">
    <citation type="submission" date="2025-09" db="UniProtKB">
        <authorList>
            <consortium name="Ensembl"/>
        </authorList>
    </citation>
    <scope>IDENTIFICATION</scope>
</reference>
<feature type="domain" description="ZP" evidence="16">
    <location>
        <begin position="116"/>
        <end position="376"/>
    </location>
</feature>
<dbReference type="Ensembl" id="ENSHCOT00000000745.1">
    <property type="protein sequence ID" value="ENSHCOP00000022565.1"/>
    <property type="gene ID" value="ENSHCOG00000010845.1"/>
</dbReference>
<feature type="compositionally biased region" description="Basic and acidic residues" evidence="15">
    <location>
        <begin position="66"/>
        <end position="78"/>
    </location>
</feature>
<evidence type="ECO:0000313" key="17">
    <source>
        <dbReference type="Ensembl" id="ENSHCOP00000022565.1"/>
    </source>
</evidence>
<dbReference type="GO" id="GO:0005886">
    <property type="term" value="C:plasma membrane"/>
    <property type="evidence" value="ECO:0007669"/>
    <property type="project" value="UniProtKB-SubCell"/>
</dbReference>
<evidence type="ECO:0000313" key="18">
    <source>
        <dbReference type="Proteomes" id="UP000264820"/>
    </source>
</evidence>
<dbReference type="Pfam" id="PF00100">
    <property type="entry name" value="Zona_pellucida"/>
    <property type="match status" value="1"/>
</dbReference>
<comment type="subcellular location">
    <subcellularLocation>
        <location evidence="1">Secreted</location>
        <location evidence="1">Extracellular space</location>
        <location evidence="1">Extracellular matrix</location>
    </subcellularLocation>
    <subcellularLocation>
        <location evidence="14">Zona pellucida</location>
    </subcellularLocation>
    <subcellularLocation>
        <location evidence="14">Cell membrane</location>
        <topology evidence="14">Single-pass type I membrane protein</topology>
    </subcellularLocation>
</comment>
<evidence type="ECO:0000256" key="7">
    <source>
        <dbReference type="ARBA" id="ARBA00022685"/>
    </source>
</evidence>
<evidence type="ECO:0000256" key="14">
    <source>
        <dbReference type="RuleBase" id="RU367066"/>
    </source>
</evidence>
<dbReference type="GO" id="GO:0035803">
    <property type="term" value="P:egg coat formation"/>
    <property type="evidence" value="ECO:0007669"/>
    <property type="project" value="UniProtKB-UniRule"/>
</dbReference>
<dbReference type="GeneTree" id="ENSGT01030000234567"/>
<keyword evidence="8" id="KW-0812">Transmembrane</keyword>
<evidence type="ECO:0000256" key="1">
    <source>
        <dbReference type="ARBA" id="ARBA00004498"/>
    </source>
</evidence>
<dbReference type="InterPro" id="IPR042235">
    <property type="entry name" value="ZP-C_dom"/>
</dbReference>
<keyword evidence="10" id="KW-1133">Transmembrane helix</keyword>
<dbReference type="FunFam" id="2.60.40.4100:FF:000002">
    <property type="entry name" value="Zona pellucida sperm-binding protein 3"/>
    <property type="match status" value="1"/>
</dbReference>
<keyword evidence="9 14" id="KW-0732">Signal</keyword>
<dbReference type="GO" id="GO:0032190">
    <property type="term" value="F:acrosin binding"/>
    <property type="evidence" value="ECO:0007669"/>
    <property type="project" value="TreeGrafter"/>
</dbReference>
<evidence type="ECO:0000256" key="13">
    <source>
        <dbReference type="ARBA" id="ARBA00023180"/>
    </source>
</evidence>
<accession>A0A3Q2YUG9</accession>
<dbReference type="Proteomes" id="UP000264820">
    <property type="component" value="Unplaced"/>
</dbReference>
<dbReference type="GO" id="GO:0007339">
    <property type="term" value="P:binding of sperm to zona pellucida"/>
    <property type="evidence" value="ECO:0007669"/>
    <property type="project" value="UniProtKB-UniRule"/>
</dbReference>
<proteinExistence type="inferred from homology"/>
<dbReference type="SMART" id="SM00241">
    <property type="entry name" value="ZP"/>
    <property type="match status" value="1"/>
</dbReference>
<comment type="similarity">
    <text evidence="2 14">Belongs to the ZP domain family. ZPC subfamily.</text>
</comment>
<reference evidence="17" key="1">
    <citation type="submission" date="2025-08" db="UniProtKB">
        <authorList>
            <consortium name="Ensembl"/>
        </authorList>
    </citation>
    <scope>IDENTIFICATION</scope>
</reference>
<dbReference type="InterPro" id="IPR055355">
    <property type="entry name" value="ZP-C"/>
</dbReference>